<accession>A0AAV8T3S0</accession>
<dbReference type="PANTHER" id="PTHR31286:SF99">
    <property type="entry name" value="DUF4283 DOMAIN-CONTAINING PROTEIN"/>
    <property type="match status" value="1"/>
</dbReference>
<evidence type="ECO:0000313" key="2">
    <source>
        <dbReference type="EMBL" id="KAJ8760883.1"/>
    </source>
</evidence>
<reference evidence="2 3" key="1">
    <citation type="submission" date="2021-09" db="EMBL/GenBank/DDBJ databases">
        <title>Genomic insights and catalytic innovation underlie evolution of tropane alkaloids biosynthesis.</title>
        <authorList>
            <person name="Wang Y.-J."/>
            <person name="Tian T."/>
            <person name="Huang J.-P."/>
            <person name="Huang S.-X."/>
        </authorList>
    </citation>
    <scope>NUCLEOTIDE SEQUENCE [LARGE SCALE GENOMIC DNA]</scope>
    <source>
        <strain evidence="2">KIB-2018</strain>
        <tissue evidence="2">Leaf</tissue>
    </source>
</reference>
<organism evidence="2 3">
    <name type="scientific">Erythroxylum novogranatense</name>
    <dbReference type="NCBI Taxonomy" id="1862640"/>
    <lineage>
        <taxon>Eukaryota</taxon>
        <taxon>Viridiplantae</taxon>
        <taxon>Streptophyta</taxon>
        <taxon>Embryophyta</taxon>
        <taxon>Tracheophyta</taxon>
        <taxon>Spermatophyta</taxon>
        <taxon>Magnoliopsida</taxon>
        <taxon>eudicotyledons</taxon>
        <taxon>Gunneridae</taxon>
        <taxon>Pentapetalae</taxon>
        <taxon>rosids</taxon>
        <taxon>fabids</taxon>
        <taxon>Malpighiales</taxon>
        <taxon>Erythroxylaceae</taxon>
        <taxon>Erythroxylum</taxon>
    </lineage>
</organism>
<dbReference type="Proteomes" id="UP001159364">
    <property type="component" value="Linkage Group LG07"/>
</dbReference>
<sequence length="413" mass="47621">MNVVKITEVVSEEVSDVEEVDDLECPIVHLTPRDKQCNRRVWADMLIFKVLGRRIRYRFLITSLKKQWKLKHDVVLADMGNDYHLIKFKCMEDYRSVLEYGPWMVADHILIVMKWRPNFDTFEASIDRATMWFRIPNLQVEYYDRLILTQIGNKSTEASTRAKYARISVEVKDDQGNNEEQDSTPMAAPLPSMIPIIRSEVVENYNSWMLVQKPKRGRNRNLANHSNPYNRGGKDYDMPELVNFTDNVGHNETASHHLLTKQTHPPDPPDLGDYKRGVGVLYSFDVGELEMSIVPETQTCTEDRRGENVEDGVMPIDRSNNHLIYWNCRGVATTDFKDVLKDLVRIYTVDAMVIAEPKINGSNAERVTPKLVFSNVHRVDAQGFSGGDFNEMLGFEEKFGGVPFDFRRCACFQ</sequence>
<dbReference type="PANTHER" id="PTHR31286">
    <property type="entry name" value="GLYCINE-RICH CELL WALL STRUCTURAL PROTEIN 1.8-LIKE"/>
    <property type="match status" value="1"/>
</dbReference>
<comment type="caution">
    <text evidence="2">The sequence shown here is derived from an EMBL/GenBank/DDBJ whole genome shotgun (WGS) entry which is preliminary data.</text>
</comment>
<dbReference type="Pfam" id="PF14111">
    <property type="entry name" value="DUF4283"/>
    <property type="match status" value="1"/>
</dbReference>
<evidence type="ECO:0000313" key="3">
    <source>
        <dbReference type="Proteomes" id="UP001159364"/>
    </source>
</evidence>
<dbReference type="EMBL" id="JAIWQS010000007">
    <property type="protein sequence ID" value="KAJ8760883.1"/>
    <property type="molecule type" value="Genomic_DNA"/>
</dbReference>
<name>A0AAV8T3S0_9ROSI</name>
<dbReference type="InterPro" id="IPR040256">
    <property type="entry name" value="At4g02000-like"/>
</dbReference>
<gene>
    <name evidence="2" type="ORF">K2173_021921</name>
</gene>
<protein>
    <recommendedName>
        <fullName evidence="1">DUF4283 domain-containing protein</fullName>
    </recommendedName>
</protein>
<proteinExistence type="predicted"/>
<dbReference type="InterPro" id="IPR025558">
    <property type="entry name" value="DUF4283"/>
</dbReference>
<keyword evidence="3" id="KW-1185">Reference proteome</keyword>
<dbReference type="AlphaFoldDB" id="A0AAV8T3S0"/>
<evidence type="ECO:0000259" key="1">
    <source>
        <dbReference type="Pfam" id="PF14111"/>
    </source>
</evidence>
<feature type="domain" description="DUF4283" evidence="1">
    <location>
        <begin position="41"/>
        <end position="121"/>
    </location>
</feature>